<keyword evidence="5" id="KW-0489">Methyltransferase</keyword>
<proteinExistence type="predicted"/>
<dbReference type="Pfam" id="PF07719">
    <property type="entry name" value="TPR_2"/>
    <property type="match status" value="1"/>
</dbReference>
<keyword evidence="5" id="KW-0808">Transferase</keyword>
<keyword evidence="1" id="KW-0677">Repeat</keyword>
<name>A0ABU1VFZ2_9BURK</name>
<dbReference type="InterPro" id="IPR050498">
    <property type="entry name" value="Ycf3"/>
</dbReference>
<dbReference type="GO" id="GO:0008168">
    <property type="term" value="F:methyltransferase activity"/>
    <property type="evidence" value="ECO:0007669"/>
    <property type="project" value="UniProtKB-KW"/>
</dbReference>
<reference evidence="5 6" key="1">
    <citation type="submission" date="2023-07" db="EMBL/GenBank/DDBJ databases">
        <title>Sorghum-associated microbial communities from plants grown in Nebraska, USA.</title>
        <authorList>
            <person name="Schachtman D."/>
        </authorList>
    </citation>
    <scope>NUCLEOTIDE SEQUENCE [LARGE SCALE GENOMIC DNA]</scope>
    <source>
        <strain evidence="5 6">BE240</strain>
    </source>
</reference>
<dbReference type="SUPFAM" id="SSF48452">
    <property type="entry name" value="TPR-like"/>
    <property type="match status" value="1"/>
</dbReference>
<evidence type="ECO:0000313" key="6">
    <source>
        <dbReference type="Proteomes" id="UP001265550"/>
    </source>
</evidence>
<protein>
    <submittedName>
        <fullName evidence="5">TPR repeat methyltransferase</fullName>
    </submittedName>
</protein>
<keyword evidence="2 3" id="KW-0802">TPR repeat</keyword>
<dbReference type="Gene3D" id="1.25.40.10">
    <property type="entry name" value="Tetratricopeptide repeat domain"/>
    <property type="match status" value="2"/>
</dbReference>
<dbReference type="InterPro" id="IPR011990">
    <property type="entry name" value="TPR-like_helical_dom_sf"/>
</dbReference>
<dbReference type="SMART" id="SM00028">
    <property type="entry name" value="TPR"/>
    <property type="match status" value="5"/>
</dbReference>
<evidence type="ECO:0000256" key="2">
    <source>
        <dbReference type="ARBA" id="ARBA00022803"/>
    </source>
</evidence>
<evidence type="ECO:0000259" key="4">
    <source>
        <dbReference type="Pfam" id="PF08242"/>
    </source>
</evidence>
<feature type="repeat" description="TPR" evidence="3">
    <location>
        <begin position="10"/>
        <end position="43"/>
    </location>
</feature>
<dbReference type="PROSITE" id="PS50005">
    <property type="entry name" value="TPR"/>
    <property type="match status" value="3"/>
</dbReference>
<evidence type="ECO:0000313" key="5">
    <source>
        <dbReference type="EMBL" id="MDR7096233.1"/>
    </source>
</evidence>
<sequence length="403" mass="43749">MSTTDPTEQAKAFFFEGNALFEAGQLEDALSRYQSALALVPGRPSILANLGVTQCRLGRWPDAVATLTQATQADPAHRDAWVALGLSHEAMSNWAGAVHALQKGVALGASTAQLQLSLALCLLRLDRPDEALKALDQALVLDPTLAEAWSQRGSLLRDAGQNEEAARCFEQALAHGGDETLHRFYLASVRAGGAVPPQPPRAYVEALFDEYADDFQAHLIRHLKYQAHDTLLAPLRVGGQRFPLVLDLGCGTGLCGQLIRPHADAVDGVDLAQAMVEQARASGAYRRVERGDLLGFLRSAEEPADLVIAADVFIYVGALDEVFAAVRQRLHRGGCFAFSVERASAGQDLELRSSLRYAHSLAYVERLAAANGFRVRQTWEAPLREDQQKPVMGLYVLLEPVAH</sequence>
<dbReference type="InterPro" id="IPR029063">
    <property type="entry name" value="SAM-dependent_MTases_sf"/>
</dbReference>
<evidence type="ECO:0000256" key="1">
    <source>
        <dbReference type="ARBA" id="ARBA00022737"/>
    </source>
</evidence>
<evidence type="ECO:0000256" key="3">
    <source>
        <dbReference type="PROSITE-ProRule" id="PRU00339"/>
    </source>
</evidence>
<dbReference type="Pfam" id="PF08242">
    <property type="entry name" value="Methyltransf_12"/>
    <property type="match status" value="1"/>
</dbReference>
<feature type="domain" description="Methyltransferase type 12" evidence="4">
    <location>
        <begin position="246"/>
        <end position="336"/>
    </location>
</feature>
<dbReference type="Pfam" id="PF13432">
    <property type="entry name" value="TPR_16"/>
    <property type="match status" value="1"/>
</dbReference>
<organism evidence="5 6">
    <name type="scientific">Hydrogenophaga laconesensis</name>
    <dbReference type="NCBI Taxonomy" id="1805971"/>
    <lineage>
        <taxon>Bacteria</taxon>
        <taxon>Pseudomonadati</taxon>
        <taxon>Pseudomonadota</taxon>
        <taxon>Betaproteobacteria</taxon>
        <taxon>Burkholderiales</taxon>
        <taxon>Comamonadaceae</taxon>
        <taxon>Hydrogenophaga</taxon>
    </lineage>
</organism>
<gene>
    <name evidence="5" type="ORF">J2X09_003990</name>
</gene>
<dbReference type="EMBL" id="JAVDWE010000013">
    <property type="protein sequence ID" value="MDR7096233.1"/>
    <property type="molecule type" value="Genomic_DNA"/>
</dbReference>
<dbReference type="SUPFAM" id="SSF53335">
    <property type="entry name" value="S-adenosyl-L-methionine-dependent methyltransferases"/>
    <property type="match status" value="1"/>
</dbReference>
<comment type="caution">
    <text evidence="5">The sequence shown here is derived from an EMBL/GenBank/DDBJ whole genome shotgun (WGS) entry which is preliminary data.</text>
</comment>
<dbReference type="CDD" id="cd02440">
    <property type="entry name" value="AdoMet_MTases"/>
    <property type="match status" value="1"/>
</dbReference>
<dbReference type="InterPro" id="IPR019734">
    <property type="entry name" value="TPR_rpt"/>
</dbReference>
<dbReference type="PANTHER" id="PTHR44858:SF1">
    <property type="entry name" value="UDP-N-ACETYLGLUCOSAMINE--PEPTIDE N-ACETYLGLUCOSAMINYLTRANSFERASE SPINDLY-RELATED"/>
    <property type="match status" value="1"/>
</dbReference>
<feature type="repeat" description="TPR" evidence="3">
    <location>
        <begin position="146"/>
        <end position="179"/>
    </location>
</feature>
<dbReference type="InterPro" id="IPR013105">
    <property type="entry name" value="TPR_2"/>
</dbReference>
<dbReference type="Gene3D" id="3.40.50.150">
    <property type="entry name" value="Vaccinia Virus protein VP39"/>
    <property type="match status" value="1"/>
</dbReference>
<accession>A0ABU1VFZ2</accession>
<dbReference type="Pfam" id="PF14559">
    <property type="entry name" value="TPR_19"/>
    <property type="match status" value="1"/>
</dbReference>
<dbReference type="InterPro" id="IPR013217">
    <property type="entry name" value="Methyltransf_12"/>
</dbReference>
<dbReference type="RefSeq" id="WP_204735010.1">
    <property type="nucleotide sequence ID" value="NZ_JAVDWE010000013.1"/>
</dbReference>
<dbReference type="GO" id="GO:0032259">
    <property type="term" value="P:methylation"/>
    <property type="evidence" value="ECO:0007669"/>
    <property type="project" value="UniProtKB-KW"/>
</dbReference>
<dbReference type="PANTHER" id="PTHR44858">
    <property type="entry name" value="TETRATRICOPEPTIDE REPEAT PROTEIN 6"/>
    <property type="match status" value="1"/>
</dbReference>
<dbReference type="Proteomes" id="UP001265550">
    <property type="component" value="Unassembled WGS sequence"/>
</dbReference>
<keyword evidence="6" id="KW-1185">Reference proteome</keyword>
<feature type="repeat" description="TPR" evidence="3">
    <location>
        <begin position="112"/>
        <end position="145"/>
    </location>
</feature>